<dbReference type="InterPro" id="IPR017768">
    <property type="entry name" value="AcpA"/>
</dbReference>
<dbReference type="CDD" id="cd16013">
    <property type="entry name" value="AcpA"/>
    <property type="match status" value="1"/>
</dbReference>
<evidence type="ECO:0000313" key="3">
    <source>
        <dbReference type="EMBL" id="MBB6126458.1"/>
    </source>
</evidence>
<evidence type="ECO:0000256" key="1">
    <source>
        <dbReference type="ARBA" id="ARBA00022801"/>
    </source>
</evidence>
<dbReference type="InterPro" id="IPR017850">
    <property type="entry name" value="Alkaline_phosphatase_core_sf"/>
</dbReference>
<feature type="signal peptide" evidence="2">
    <location>
        <begin position="1"/>
        <end position="19"/>
    </location>
</feature>
<dbReference type="GO" id="GO:0034480">
    <property type="term" value="F:phosphatidylcholine phospholipase C activity"/>
    <property type="evidence" value="ECO:0007669"/>
    <property type="project" value="UniProtKB-EC"/>
</dbReference>
<keyword evidence="2" id="KW-0732">Signal</keyword>
<dbReference type="SUPFAM" id="SSF53649">
    <property type="entry name" value="Alkaline phosphatase-like"/>
    <property type="match status" value="1"/>
</dbReference>
<dbReference type="Gene3D" id="3.40.720.10">
    <property type="entry name" value="Alkaline Phosphatase, subunit A"/>
    <property type="match status" value="2"/>
</dbReference>
<dbReference type="PANTHER" id="PTHR31956">
    <property type="entry name" value="NON-SPECIFIC PHOSPHOLIPASE C4-RELATED"/>
    <property type="match status" value="1"/>
</dbReference>
<gene>
    <name evidence="3" type="ORF">HDF22_000563</name>
</gene>
<dbReference type="EC" id="3.1.4.3" evidence="3"/>
<feature type="chain" id="PRO_5032842109" evidence="2">
    <location>
        <begin position="20"/>
        <end position="448"/>
    </location>
</feature>
<dbReference type="PANTHER" id="PTHR31956:SF1">
    <property type="entry name" value="NON-SPECIFIC PHOSPHOLIPASE C1"/>
    <property type="match status" value="1"/>
</dbReference>
<comment type="caution">
    <text evidence="3">The sequence shown here is derived from an EMBL/GenBank/DDBJ whole genome shotgun (WGS) entry which is preliminary data.</text>
</comment>
<reference evidence="3 4" key="1">
    <citation type="submission" date="2020-08" db="EMBL/GenBank/DDBJ databases">
        <title>Genomic Encyclopedia of Type Strains, Phase IV (KMG-V): Genome sequencing to study the core and pangenomes of soil and plant-associated prokaryotes.</title>
        <authorList>
            <person name="Whitman W."/>
        </authorList>
    </citation>
    <scope>NUCLEOTIDE SEQUENCE [LARGE SCALE GENOMIC DNA]</scope>
    <source>
        <strain evidence="3 4">MP601</strain>
    </source>
</reference>
<name>A0A841JCY5_9SPHI</name>
<dbReference type="Proteomes" id="UP000548326">
    <property type="component" value="Unassembled WGS sequence"/>
</dbReference>
<dbReference type="InterPro" id="IPR007312">
    <property type="entry name" value="Phosphoesterase"/>
</dbReference>
<dbReference type="EMBL" id="JACHCA010000002">
    <property type="protein sequence ID" value="MBB6126458.1"/>
    <property type="molecule type" value="Genomic_DNA"/>
</dbReference>
<dbReference type="GO" id="GO:0003993">
    <property type="term" value="F:acid phosphatase activity"/>
    <property type="evidence" value="ECO:0007669"/>
    <property type="project" value="InterPro"/>
</dbReference>
<dbReference type="GO" id="GO:0009395">
    <property type="term" value="P:phospholipid catabolic process"/>
    <property type="evidence" value="ECO:0007669"/>
    <property type="project" value="TreeGrafter"/>
</dbReference>
<accession>A0A841JCY5</accession>
<dbReference type="NCBIfam" id="TIGR03397">
    <property type="entry name" value="acid_phos_Burk"/>
    <property type="match status" value="1"/>
</dbReference>
<proteinExistence type="predicted"/>
<dbReference type="RefSeq" id="WP_260170788.1">
    <property type="nucleotide sequence ID" value="NZ_JACHCA010000002.1"/>
</dbReference>
<organism evidence="3 4">
    <name type="scientific">Mucilaginibacter lappiensis</name>
    <dbReference type="NCBI Taxonomy" id="354630"/>
    <lineage>
        <taxon>Bacteria</taxon>
        <taxon>Pseudomonadati</taxon>
        <taxon>Bacteroidota</taxon>
        <taxon>Sphingobacteriia</taxon>
        <taxon>Sphingobacteriales</taxon>
        <taxon>Sphingobacteriaceae</taxon>
        <taxon>Mucilaginibacter</taxon>
    </lineage>
</organism>
<dbReference type="Pfam" id="PF04185">
    <property type="entry name" value="Phosphoesterase"/>
    <property type="match status" value="1"/>
</dbReference>
<protein>
    <submittedName>
        <fullName evidence="3">Phospholipase C</fullName>
        <ecNumber evidence="3">3.1.4.3</ecNumber>
    </submittedName>
</protein>
<keyword evidence="1 3" id="KW-0378">Hydrolase</keyword>
<evidence type="ECO:0000313" key="4">
    <source>
        <dbReference type="Proteomes" id="UP000548326"/>
    </source>
</evidence>
<dbReference type="AlphaFoldDB" id="A0A841JCY5"/>
<evidence type="ECO:0000256" key="2">
    <source>
        <dbReference type="SAM" id="SignalP"/>
    </source>
</evidence>
<sequence length="448" mass="49531">MKKRFLTNKYMFFPAALVAATCFGISAYRYPEAPGINKVQHVVVIYMENHSFDNLYGQFEGADGLAEAKQENVIQLDAAGKPYTVLPPIPRSSAFPTNLPNNYFNIDQYVAADQVTPDVTHAFYHEQMQINGGKMDKFAQYNNTKGFAMGYYNTAKLPLYDLAKKYTLCDHFFHSAFGGSFLNHQWLIAASSPLFPDAPTAIKAQLDTSGKLIRDGIVTPDGYAVNTANSVNLHPKGANPAYLVPNQNGPTIGDRLSDKGISWAWYSGGWNDAVAGRPDPTFTYHHQPFAYFTQYATGTIGRKKHLKDEIEFIAAAENGTLPAVSFVKPIGLENEHPGESTVKGGENHAVELINAVLNGPNAKNTVIILTYDENGGFWDHVAPPVIDKWGPGSRIPALIISPFAKKGYIDHTPYETVSILAFIEKRWQLKPLNSRDQHADPLSHAFNF</sequence>